<gene>
    <name evidence="4" type="ORF">G4Y79_03705</name>
</gene>
<evidence type="ECO:0000256" key="1">
    <source>
        <dbReference type="SAM" id="MobiDB-lite"/>
    </source>
</evidence>
<protein>
    <submittedName>
        <fullName evidence="4">Toll/interleukin-1 receptor domain-containing protein</fullName>
    </submittedName>
</protein>
<reference evidence="4 5" key="1">
    <citation type="submission" date="2020-02" db="EMBL/GenBank/DDBJ databases">
        <authorList>
            <person name="Zheng R.K."/>
            <person name="Sun C.M."/>
        </authorList>
    </citation>
    <scope>NUCLEOTIDE SEQUENCE [LARGE SCALE GENOMIC DNA]</scope>
    <source>
        <strain evidence="5">rifampicinis</strain>
    </source>
</reference>
<name>A0A7S8EAS5_9CHLR</name>
<keyword evidence="2" id="KW-0812">Transmembrane</keyword>
<dbReference type="Pfam" id="PF13676">
    <property type="entry name" value="TIR_2"/>
    <property type="match status" value="1"/>
</dbReference>
<dbReference type="Proteomes" id="UP000594468">
    <property type="component" value="Chromosome"/>
</dbReference>
<feature type="transmembrane region" description="Helical" evidence="2">
    <location>
        <begin position="168"/>
        <end position="193"/>
    </location>
</feature>
<dbReference type="KEGG" id="pmet:G4Y79_03705"/>
<sequence>MARIFISYSRTDESFAYQLATYLEEVGAEVWIDQTHIRAGKNWSNAIQQGLDDADVMLVVLSPDSMASVNVTNEWQYFFDNGKTIIPVLWQPTKVHFQLHRLQYVDFHSQPFDAAMDQLTIELTNRSGEVSRIAPMKTTNLQTLPPKGMRPVPSTETAKPKRGKRSMVGLFGMIALVILPIVGIGAVGANLLMNRAPAMPTPDPIATTPAPIHTATAAATPDTSIPLDAQCPVDFAGYLEPRLETGTYNARIKETGGANRLRAEPHTSGAFVTMLEEGHVLEEVIAGPACAEGYVWWRIRSGDDTGWTAESSFEENTYYIEPFPPTRDLGLSNPVAVPTETPSRFGFTGPLPTMTSAQ</sequence>
<dbReference type="SMART" id="SM00255">
    <property type="entry name" value="TIR"/>
    <property type="match status" value="1"/>
</dbReference>
<keyword evidence="2" id="KW-0472">Membrane</keyword>
<dbReference type="InterPro" id="IPR035897">
    <property type="entry name" value="Toll_tir_struct_dom_sf"/>
</dbReference>
<keyword evidence="5" id="KW-1185">Reference proteome</keyword>
<feature type="domain" description="TIR" evidence="3">
    <location>
        <begin position="1"/>
        <end position="127"/>
    </location>
</feature>
<dbReference type="AlphaFoldDB" id="A0A7S8EAS5"/>
<dbReference type="EMBL" id="CP062983">
    <property type="protein sequence ID" value="QPC83499.1"/>
    <property type="molecule type" value="Genomic_DNA"/>
</dbReference>
<dbReference type="Gene3D" id="3.40.50.10140">
    <property type="entry name" value="Toll/interleukin-1 receptor homology (TIR) domain"/>
    <property type="match status" value="1"/>
</dbReference>
<evidence type="ECO:0000313" key="4">
    <source>
        <dbReference type="EMBL" id="QPC83499.1"/>
    </source>
</evidence>
<dbReference type="PROSITE" id="PS50104">
    <property type="entry name" value="TIR"/>
    <property type="match status" value="1"/>
</dbReference>
<keyword evidence="4" id="KW-0675">Receptor</keyword>
<evidence type="ECO:0000259" key="3">
    <source>
        <dbReference type="PROSITE" id="PS50104"/>
    </source>
</evidence>
<dbReference type="InterPro" id="IPR000157">
    <property type="entry name" value="TIR_dom"/>
</dbReference>
<dbReference type="RefSeq" id="WP_195171566.1">
    <property type="nucleotide sequence ID" value="NZ_CP062983.1"/>
</dbReference>
<keyword evidence="2" id="KW-1133">Transmembrane helix</keyword>
<dbReference type="SUPFAM" id="SSF52200">
    <property type="entry name" value="Toll/Interleukin receptor TIR domain"/>
    <property type="match status" value="1"/>
</dbReference>
<organism evidence="4 5">
    <name type="scientific">Phototrophicus methaneseepsis</name>
    <dbReference type="NCBI Taxonomy" id="2710758"/>
    <lineage>
        <taxon>Bacteria</taxon>
        <taxon>Bacillati</taxon>
        <taxon>Chloroflexota</taxon>
        <taxon>Candidatus Thermofontia</taxon>
        <taxon>Phototrophicales</taxon>
        <taxon>Phototrophicaceae</taxon>
        <taxon>Phototrophicus</taxon>
    </lineage>
</organism>
<evidence type="ECO:0000256" key="2">
    <source>
        <dbReference type="SAM" id="Phobius"/>
    </source>
</evidence>
<proteinExistence type="predicted"/>
<evidence type="ECO:0000313" key="5">
    <source>
        <dbReference type="Proteomes" id="UP000594468"/>
    </source>
</evidence>
<accession>A0A7S8EAS5</accession>
<feature type="region of interest" description="Disordered" evidence="1">
    <location>
        <begin position="142"/>
        <end position="161"/>
    </location>
</feature>
<dbReference type="GO" id="GO:0007165">
    <property type="term" value="P:signal transduction"/>
    <property type="evidence" value="ECO:0007669"/>
    <property type="project" value="InterPro"/>
</dbReference>